<evidence type="ECO:0000313" key="2">
    <source>
        <dbReference type="EMBL" id="MDP5184876.1"/>
    </source>
</evidence>
<feature type="transmembrane region" description="Helical" evidence="1">
    <location>
        <begin position="33"/>
        <end position="50"/>
    </location>
</feature>
<accession>A0ABT9IH33</accession>
<gene>
    <name evidence="2" type="ORF">QOZ88_19765</name>
</gene>
<keyword evidence="1" id="KW-0472">Membrane</keyword>
<evidence type="ECO:0000256" key="1">
    <source>
        <dbReference type="SAM" id="Phobius"/>
    </source>
</evidence>
<proteinExistence type="predicted"/>
<comment type="caution">
    <text evidence="2">The sequence shown here is derived from an EMBL/GenBank/DDBJ whole genome shotgun (WGS) entry which is preliminary data.</text>
</comment>
<feature type="transmembrane region" description="Helical" evidence="1">
    <location>
        <begin position="7"/>
        <end position="27"/>
    </location>
</feature>
<organism evidence="2 3">
    <name type="scientific">Blastococcus carthaginiensis</name>
    <dbReference type="NCBI Taxonomy" id="3050034"/>
    <lineage>
        <taxon>Bacteria</taxon>
        <taxon>Bacillati</taxon>
        <taxon>Actinomycetota</taxon>
        <taxon>Actinomycetes</taxon>
        <taxon>Geodermatophilales</taxon>
        <taxon>Geodermatophilaceae</taxon>
        <taxon>Blastococcus</taxon>
    </lineage>
</organism>
<sequence>MHLHLPRLPVPAVLLSLVYLAAVAVAISAPGQHALAGLVVLTGLIARWVVRARRSGRAAAPVALAVAGTTTAVDAVLPADPAPAAAPAHATAA</sequence>
<keyword evidence="1" id="KW-0812">Transmembrane</keyword>
<dbReference type="EMBL" id="JASNFN010000032">
    <property type="protein sequence ID" value="MDP5184876.1"/>
    <property type="molecule type" value="Genomic_DNA"/>
</dbReference>
<keyword evidence="3" id="KW-1185">Reference proteome</keyword>
<evidence type="ECO:0008006" key="4">
    <source>
        <dbReference type="Google" id="ProtNLM"/>
    </source>
</evidence>
<protein>
    <recommendedName>
        <fullName evidence="4">MYXO-CTERM domain-containing protein</fullName>
    </recommendedName>
</protein>
<evidence type="ECO:0000313" key="3">
    <source>
        <dbReference type="Proteomes" id="UP001233673"/>
    </source>
</evidence>
<keyword evidence="1" id="KW-1133">Transmembrane helix</keyword>
<name>A0ABT9IH33_9ACTN</name>
<reference evidence="3" key="1">
    <citation type="submission" date="2023-05" db="EMBL/GenBank/DDBJ databases">
        <title>Draft genome of Pseudofrankia sp. BMG5.37.</title>
        <authorList>
            <person name="Gtari M."/>
            <person name="Ghodhbane F."/>
            <person name="Sbissi I."/>
        </authorList>
    </citation>
    <scope>NUCLEOTIDE SEQUENCE [LARGE SCALE GENOMIC DNA]</scope>
    <source>
        <strain evidence="3">BMG 814</strain>
    </source>
</reference>
<dbReference type="Proteomes" id="UP001233673">
    <property type="component" value="Unassembled WGS sequence"/>
</dbReference>
<dbReference type="RefSeq" id="WP_306001418.1">
    <property type="nucleotide sequence ID" value="NZ_JASNFN010000032.1"/>
</dbReference>